<comment type="caution">
    <text evidence="1">The sequence shown here is derived from an EMBL/GenBank/DDBJ whole genome shotgun (WGS) entry which is preliminary data.</text>
</comment>
<dbReference type="AlphaFoldDB" id="A0A117KVD9"/>
<dbReference type="Pfam" id="PF19552">
    <property type="entry name" value="DUF6075"/>
    <property type="match status" value="1"/>
</dbReference>
<dbReference type="RefSeq" id="WP_278428852.1">
    <property type="nucleotide sequence ID" value="NZ_DOLB01000063.1"/>
</dbReference>
<reference evidence="1 2" key="1">
    <citation type="journal article" date="2018" name="Nat. Biotechnol.">
        <title>A standardized bacterial taxonomy based on genome phylogeny substantially revises the tree of life.</title>
        <authorList>
            <person name="Parks D.H."/>
            <person name="Chuvochina M."/>
            <person name="Waite D.W."/>
            <person name="Rinke C."/>
            <person name="Skarshewski A."/>
            <person name="Chaumeil P.A."/>
            <person name="Hugenholtz P."/>
        </authorList>
    </citation>
    <scope>NUCLEOTIDE SEQUENCE [LARGE SCALE GENOMIC DNA]</scope>
    <source>
        <strain evidence="1">UBA12544</strain>
    </source>
</reference>
<accession>A0A117KVD9</accession>
<sequence length="120" mass="14121">MPSKVVIRVEIEEDHLKRLSNLLERDKTHIEDKERIALFYILSGKDSLYQNIDKIYDFENHTIKPECLNDGEWTSEDRKLIALAFNLYNNYEITPLEVFWGLSKDSFLLALIGIVERVYG</sequence>
<name>A0A117KVD9_9THEO</name>
<organism evidence="1 2">
    <name type="scientific">Caldanaerobacter subterraneus</name>
    <dbReference type="NCBI Taxonomy" id="911092"/>
    <lineage>
        <taxon>Bacteria</taxon>
        <taxon>Bacillati</taxon>
        <taxon>Bacillota</taxon>
        <taxon>Clostridia</taxon>
        <taxon>Thermoanaerobacterales</taxon>
        <taxon>Thermoanaerobacteraceae</taxon>
        <taxon>Caldanaerobacter</taxon>
    </lineage>
</organism>
<proteinExistence type="predicted"/>
<dbReference type="InterPro" id="IPR045721">
    <property type="entry name" value="DUF6075"/>
</dbReference>
<dbReference type="EMBL" id="DOLB01000063">
    <property type="protein sequence ID" value="HBT48962.1"/>
    <property type="molecule type" value="Genomic_DNA"/>
</dbReference>
<protein>
    <submittedName>
        <fullName evidence="1">Uncharacterized protein</fullName>
    </submittedName>
</protein>
<gene>
    <name evidence="1" type="ORF">DEA61_03770</name>
</gene>
<evidence type="ECO:0000313" key="2">
    <source>
        <dbReference type="Proteomes" id="UP000264445"/>
    </source>
</evidence>
<evidence type="ECO:0000313" key="1">
    <source>
        <dbReference type="EMBL" id="HBT48962.1"/>
    </source>
</evidence>
<dbReference type="Proteomes" id="UP000264445">
    <property type="component" value="Unassembled WGS sequence"/>
</dbReference>